<sequence>MKEQALVRKLQESAAEERKNRIPIAQGLPLTTEKPQILPKPPLKEKTKPSKIKLHTEQRAARRAGFDDMVAYKMYSQEFLKRYQERLIKMIEEEDIKALRKEMIPKAQLMPLFDEPFFPQRSNRPLTIPREPSFCILDYYRYPQRMYYKYETY</sequence>
<evidence type="ECO:0000256" key="1">
    <source>
        <dbReference type="ARBA" id="ARBA00004245"/>
    </source>
</evidence>
<proteinExistence type="inferred from homology"/>
<comment type="caution">
    <text evidence="8">The sequence shown here is derived from an EMBL/GenBank/DDBJ whole genome shotgun (WGS) entry which is preliminary data.</text>
</comment>
<organism evidence="8 9">
    <name type="scientific">Acorus gramineus</name>
    <name type="common">Dwarf sweet flag</name>
    <dbReference type="NCBI Taxonomy" id="55184"/>
    <lineage>
        <taxon>Eukaryota</taxon>
        <taxon>Viridiplantae</taxon>
        <taxon>Streptophyta</taxon>
        <taxon>Embryophyta</taxon>
        <taxon>Tracheophyta</taxon>
        <taxon>Spermatophyta</taxon>
        <taxon>Magnoliopsida</taxon>
        <taxon>Liliopsida</taxon>
        <taxon>Acoraceae</taxon>
        <taxon>Acorus</taxon>
    </lineage>
</organism>
<reference evidence="8" key="1">
    <citation type="journal article" date="2023" name="Nat. Commun.">
        <title>Diploid and tetraploid genomes of Acorus and the evolution of monocots.</title>
        <authorList>
            <person name="Ma L."/>
            <person name="Liu K.W."/>
            <person name="Li Z."/>
            <person name="Hsiao Y.Y."/>
            <person name="Qi Y."/>
            <person name="Fu T."/>
            <person name="Tang G.D."/>
            <person name="Zhang D."/>
            <person name="Sun W.H."/>
            <person name="Liu D.K."/>
            <person name="Li Y."/>
            <person name="Chen G.Z."/>
            <person name="Liu X.D."/>
            <person name="Liao X.Y."/>
            <person name="Jiang Y.T."/>
            <person name="Yu X."/>
            <person name="Hao Y."/>
            <person name="Huang J."/>
            <person name="Zhao X.W."/>
            <person name="Ke S."/>
            <person name="Chen Y.Y."/>
            <person name="Wu W.L."/>
            <person name="Hsu J.L."/>
            <person name="Lin Y.F."/>
            <person name="Huang M.D."/>
            <person name="Li C.Y."/>
            <person name="Huang L."/>
            <person name="Wang Z.W."/>
            <person name="Zhao X."/>
            <person name="Zhong W.Y."/>
            <person name="Peng D.H."/>
            <person name="Ahmad S."/>
            <person name="Lan S."/>
            <person name="Zhang J.S."/>
            <person name="Tsai W.C."/>
            <person name="Van de Peer Y."/>
            <person name="Liu Z.J."/>
        </authorList>
    </citation>
    <scope>NUCLEOTIDE SEQUENCE</scope>
    <source>
        <strain evidence="8">SCP</strain>
    </source>
</reference>
<protein>
    <recommendedName>
        <fullName evidence="7">TPX2 C-terminal domain-containing protein</fullName>
    </recommendedName>
</protein>
<feature type="compositionally biased region" description="Basic and acidic residues" evidence="6">
    <location>
        <begin position="1"/>
        <end position="20"/>
    </location>
</feature>
<feature type="domain" description="TPX2 C-terminal" evidence="7">
    <location>
        <begin position="52"/>
        <end position="127"/>
    </location>
</feature>
<dbReference type="GO" id="GO:0030295">
    <property type="term" value="F:protein kinase activator activity"/>
    <property type="evidence" value="ECO:0007669"/>
    <property type="project" value="TreeGrafter"/>
</dbReference>
<name>A0AAV9BS44_ACOGR</name>
<reference evidence="8" key="2">
    <citation type="submission" date="2023-06" db="EMBL/GenBank/DDBJ databases">
        <authorList>
            <person name="Ma L."/>
            <person name="Liu K.-W."/>
            <person name="Li Z."/>
            <person name="Hsiao Y.-Y."/>
            <person name="Qi Y."/>
            <person name="Fu T."/>
            <person name="Tang G."/>
            <person name="Zhang D."/>
            <person name="Sun W.-H."/>
            <person name="Liu D.-K."/>
            <person name="Li Y."/>
            <person name="Chen G.-Z."/>
            <person name="Liu X.-D."/>
            <person name="Liao X.-Y."/>
            <person name="Jiang Y.-T."/>
            <person name="Yu X."/>
            <person name="Hao Y."/>
            <person name="Huang J."/>
            <person name="Zhao X.-W."/>
            <person name="Ke S."/>
            <person name="Chen Y.-Y."/>
            <person name="Wu W.-L."/>
            <person name="Hsu J.-L."/>
            <person name="Lin Y.-F."/>
            <person name="Huang M.-D."/>
            <person name="Li C.-Y."/>
            <person name="Huang L."/>
            <person name="Wang Z.-W."/>
            <person name="Zhao X."/>
            <person name="Zhong W.-Y."/>
            <person name="Peng D.-H."/>
            <person name="Ahmad S."/>
            <person name="Lan S."/>
            <person name="Zhang J.-S."/>
            <person name="Tsai W.-C."/>
            <person name="Van De Peer Y."/>
            <person name="Liu Z.-J."/>
        </authorList>
    </citation>
    <scope>NUCLEOTIDE SEQUENCE</scope>
    <source>
        <strain evidence="8">SCP</strain>
        <tissue evidence="8">Leaves</tissue>
    </source>
</reference>
<gene>
    <name evidence="8" type="ORF">QJS04_geneDACA003087</name>
</gene>
<evidence type="ECO:0000256" key="4">
    <source>
        <dbReference type="ARBA" id="ARBA00022701"/>
    </source>
</evidence>
<evidence type="ECO:0000313" key="8">
    <source>
        <dbReference type="EMBL" id="KAK1279540.1"/>
    </source>
</evidence>
<dbReference type="GO" id="GO:0005880">
    <property type="term" value="C:nuclear microtubule"/>
    <property type="evidence" value="ECO:0007669"/>
    <property type="project" value="TreeGrafter"/>
</dbReference>
<dbReference type="Proteomes" id="UP001179952">
    <property type="component" value="Unassembled WGS sequence"/>
</dbReference>
<dbReference type="InterPro" id="IPR009675">
    <property type="entry name" value="TPX2_fam"/>
</dbReference>
<dbReference type="Pfam" id="PF06886">
    <property type="entry name" value="TPX2"/>
    <property type="match status" value="1"/>
</dbReference>
<evidence type="ECO:0000256" key="3">
    <source>
        <dbReference type="ARBA" id="ARBA00022490"/>
    </source>
</evidence>
<dbReference type="GO" id="GO:0008017">
    <property type="term" value="F:microtubule binding"/>
    <property type="evidence" value="ECO:0007669"/>
    <property type="project" value="TreeGrafter"/>
</dbReference>
<keyword evidence="5" id="KW-0206">Cytoskeleton</keyword>
<comment type="similarity">
    <text evidence="2">Belongs to the TPX2 family.</text>
</comment>
<dbReference type="PANTHER" id="PTHR14326">
    <property type="entry name" value="TARGETING PROTEIN FOR XKLP2"/>
    <property type="match status" value="1"/>
</dbReference>
<evidence type="ECO:0000313" key="9">
    <source>
        <dbReference type="Proteomes" id="UP001179952"/>
    </source>
</evidence>
<comment type="subcellular location">
    <subcellularLocation>
        <location evidence="1">Cytoplasm</location>
        <location evidence="1">Cytoskeleton</location>
    </subcellularLocation>
</comment>
<dbReference type="InterPro" id="IPR027329">
    <property type="entry name" value="TPX2_C"/>
</dbReference>
<dbReference type="GO" id="GO:0090307">
    <property type="term" value="P:mitotic spindle assembly"/>
    <property type="evidence" value="ECO:0007669"/>
    <property type="project" value="TreeGrafter"/>
</dbReference>
<keyword evidence="9" id="KW-1185">Reference proteome</keyword>
<keyword evidence="4" id="KW-0493">Microtubule</keyword>
<evidence type="ECO:0000259" key="7">
    <source>
        <dbReference type="Pfam" id="PF06886"/>
    </source>
</evidence>
<dbReference type="PANTHER" id="PTHR14326:SF39">
    <property type="entry name" value="TPX2 (TARGETING PROTEIN FOR XKLP2) PROTEIN FAMILY"/>
    <property type="match status" value="1"/>
</dbReference>
<dbReference type="GO" id="GO:0060236">
    <property type="term" value="P:regulation of mitotic spindle organization"/>
    <property type="evidence" value="ECO:0007669"/>
    <property type="project" value="InterPro"/>
</dbReference>
<keyword evidence="3" id="KW-0963">Cytoplasm</keyword>
<evidence type="ECO:0000256" key="2">
    <source>
        <dbReference type="ARBA" id="ARBA00005885"/>
    </source>
</evidence>
<dbReference type="GO" id="GO:0005819">
    <property type="term" value="C:spindle"/>
    <property type="evidence" value="ECO:0007669"/>
    <property type="project" value="InterPro"/>
</dbReference>
<evidence type="ECO:0000256" key="5">
    <source>
        <dbReference type="ARBA" id="ARBA00023212"/>
    </source>
</evidence>
<evidence type="ECO:0000256" key="6">
    <source>
        <dbReference type="SAM" id="MobiDB-lite"/>
    </source>
</evidence>
<accession>A0AAV9BS44</accession>
<dbReference type="AlphaFoldDB" id="A0AAV9BS44"/>
<feature type="region of interest" description="Disordered" evidence="6">
    <location>
        <begin position="1"/>
        <end position="50"/>
    </location>
</feature>
<dbReference type="EMBL" id="JAUJYN010000001">
    <property type="protein sequence ID" value="KAK1279540.1"/>
    <property type="molecule type" value="Genomic_DNA"/>
</dbReference>